<dbReference type="AlphaFoldDB" id="A0A1H4FM57"/>
<accession>A0A1H4FM57</accession>
<feature type="transmembrane region" description="Helical" evidence="1">
    <location>
        <begin position="397"/>
        <end position="423"/>
    </location>
</feature>
<evidence type="ECO:0000313" key="3">
    <source>
        <dbReference type="EMBL" id="SEA98384.1"/>
    </source>
</evidence>
<evidence type="ECO:0000256" key="1">
    <source>
        <dbReference type="SAM" id="Phobius"/>
    </source>
</evidence>
<proteinExistence type="predicted"/>
<dbReference type="RefSeq" id="WP_093256121.1">
    <property type="nucleotide sequence ID" value="NZ_FNQM01000025.1"/>
</dbReference>
<dbReference type="GO" id="GO:0016788">
    <property type="term" value="F:hydrolase activity, acting on ester bonds"/>
    <property type="evidence" value="ECO:0007669"/>
    <property type="project" value="UniProtKB-ARBA"/>
</dbReference>
<evidence type="ECO:0000256" key="2">
    <source>
        <dbReference type="SAM" id="SignalP"/>
    </source>
</evidence>
<dbReference type="EMBL" id="FNQM01000025">
    <property type="protein sequence ID" value="SEA98384.1"/>
    <property type="molecule type" value="Genomic_DNA"/>
</dbReference>
<dbReference type="Gene3D" id="3.40.50.1110">
    <property type="entry name" value="SGNH hydrolase"/>
    <property type="match status" value="2"/>
</dbReference>
<dbReference type="Proteomes" id="UP000198703">
    <property type="component" value="Unassembled WGS sequence"/>
</dbReference>
<evidence type="ECO:0008006" key="5">
    <source>
        <dbReference type="Google" id="ProtNLM"/>
    </source>
</evidence>
<feature type="signal peptide" evidence="2">
    <location>
        <begin position="1"/>
        <end position="27"/>
    </location>
</feature>
<reference evidence="3 4" key="1">
    <citation type="submission" date="2016-10" db="EMBL/GenBank/DDBJ databases">
        <authorList>
            <person name="de Groot N.N."/>
        </authorList>
    </citation>
    <scope>NUCLEOTIDE SEQUENCE [LARGE SCALE GENOMIC DNA]</scope>
    <source>
        <strain evidence="3 4">DSM 15345</strain>
    </source>
</reference>
<feature type="chain" id="PRO_5011616166" description="VPLPA-CTERM protein sorting domain-containing protein" evidence="2">
    <location>
        <begin position="28"/>
        <end position="429"/>
    </location>
</feature>
<dbReference type="OrthoDB" id="7783360at2"/>
<name>A0A1H4FM57_9RHOB</name>
<keyword evidence="2" id="KW-0732">Signal</keyword>
<dbReference type="STRING" id="89524.SAMN05444370_12511"/>
<keyword evidence="1" id="KW-1133">Transmembrane helix</keyword>
<keyword evidence="1" id="KW-0812">Transmembrane</keyword>
<dbReference type="InterPro" id="IPR036514">
    <property type="entry name" value="SGNH_hydro_sf"/>
</dbReference>
<sequence length="429" mass="45399">MTRLPVLALAGLLPVAAPIAAPMSAQAAPIEVLFVGNSYTFGRVDPVMSYNAANVADLTSPDNGGNFTDLTGGNAFEPRPWGGVPGVFKKLTDQAGLDYAVSHSTRNAASLRGHFLNTNPADWDLRGNIGLKTWDKVVLQEQSDEVLPRQTNAAGRALASNPEYTRYFADIIEDYLHSPGPYPSIRYREAFEGANNAEQTANCMALTRSSEITCNRNRNDDFANPNASEETEVFLYQTWARPNLVDGAFATETDETTGDVTRSTELSQNTHYASLAEMTDDLVTGYAATVAQAAADGSGGLAGVAPVGEAFQRAVDAGLATEDFWGPDALTDGLIDLWFDDGTHASKFGSYLSALVIYGTLTGLDPAGFGPGELAAMELGIDPQSATVLQRVASDQLGFGVVPIPLPAAAPMAVAALALLGFVGRRRRG</sequence>
<organism evidence="3 4">
    <name type="scientific">Rubrimonas cliftonensis</name>
    <dbReference type="NCBI Taxonomy" id="89524"/>
    <lineage>
        <taxon>Bacteria</taxon>
        <taxon>Pseudomonadati</taxon>
        <taxon>Pseudomonadota</taxon>
        <taxon>Alphaproteobacteria</taxon>
        <taxon>Rhodobacterales</taxon>
        <taxon>Paracoccaceae</taxon>
        <taxon>Rubrimonas</taxon>
    </lineage>
</organism>
<gene>
    <name evidence="3" type="ORF">SAMN05444370_12511</name>
</gene>
<evidence type="ECO:0000313" key="4">
    <source>
        <dbReference type="Proteomes" id="UP000198703"/>
    </source>
</evidence>
<protein>
    <recommendedName>
        <fullName evidence="5">VPLPA-CTERM protein sorting domain-containing protein</fullName>
    </recommendedName>
</protein>
<keyword evidence="4" id="KW-1185">Reference proteome</keyword>
<keyword evidence="1" id="KW-0472">Membrane</keyword>